<proteinExistence type="predicted"/>
<gene>
    <name evidence="1" type="ORF">GCM10023331_17220</name>
</gene>
<reference evidence="2" key="1">
    <citation type="journal article" date="2019" name="Int. J. Syst. Evol. Microbiol.">
        <title>The Global Catalogue of Microorganisms (GCM) 10K type strain sequencing project: providing services to taxonomists for standard genome sequencing and annotation.</title>
        <authorList>
            <consortium name="The Broad Institute Genomics Platform"/>
            <consortium name="The Broad Institute Genome Sequencing Center for Infectious Disease"/>
            <person name="Wu L."/>
            <person name="Ma J."/>
        </authorList>
    </citation>
    <scope>NUCLEOTIDE SEQUENCE [LARGE SCALE GENOMIC DNA]</scope>
    <source>
        <strain evidence="2">JCM 18326</strain>
    </source>
</reference>
<accession>A0ABP9D6W9</accession>
<comment type="caution">
    <text evidence="1">The sequence shown here is derived from an EMBL/GenBank/DDBJ whole genome shotgun (WGS) entry which is preliminary data.</text>
</comment>
<protein>
    <submittedName>
        <fullName evidence="1">Uncharacterized protein</fullName>
    </submittedName>
</protein>
<name>A0ABP9D6W9_9BACT</name>
<evidence type="ECO:0000313" key="1">
    <source>
        <dbReference type="EMBL" id="GAA4832582.1"/>
    </source>
</evidence>
<dbReference type="RefSeq" id="WP_345370971.1">
    <property type="nucleotide sequence ID" value="NZ_BAABJX010000026.1"/>
</dbReference>
<dbReference type="Proteomes" id="UP001500298">
    <property type="component" value="Unassembled WGS sequence"/>
</dbReference>
<dbReference type="EMBL" id="BAABJX010000026">
    <property type="protein sequence ID" value="GAA4832582.1"/>
    <property type="molecule type" value="Genomic_DNA"/>
</dbReference>
<sequence>MAIFLTPSQHIKWLERLIRESEEELVMVVHDLKALRDCMSILQEIDQQGVEQTIIYQQSGILSEELKDFWELKHLTLLKHASLQEYSYFNNKLLLRGVLDSEGSVLYHSTDLEGTLADYITTFTDFTESFQNALEQASLIKRSTRLHHAIPYQDGEEQAMVYCEALLPHFPNKLFYPLFSEEGEWVAQCEGYAEGIDILLEKERLGVTFQGTEEKRQALYRYWMIDNDPLEFRGFKQYWQHPNAPLYLYRNYEFDWDSLIASGMFYKKIQQGADWIVEKVDKIIPYLS</sequence>
<evidence type="ECO:0000313" key="2">
    <source>
        <dbReference type="Proteomes" id="UP001500298"/>
    </source>
</evidence>
<organism evidence="1 2">
    <name type="scientific">Algivirga pacifica</name>
    <dbReference type="NCBI Taxonomy" id="1162670"/>
    <lineage>
        <taxon>Bacteria</taxon>
        <taxon>Pseudomonadati</taxon>
        <taxon>Bacteroidota</taxon>
        <taxon>Cytophagia</taxon>
        <taxon>Cytophagales</taxon>
        <taxon>Flammeovirgaceae</taxon>
        <taxon>Algivirga</taxon>
    </lineage>
</organism>
<keyword evidence="2" id="KW-1185">Reference proteome</keyword>